<keyword evidence="1" id="KW-0732">Signal</keyword>
<dbReference type="OrthoDB" id="7354276at2759"/>
<feature type="non-terminal residue" evidence="2">
    <location>
        <position position="87"/>
    </location>
</feature>
<keyword evidence="3" id="KW-1185">Reference proteome</keyword>
<evidence type="ECO:0008006" key="4">
    <source>
        <dbReference type="Google" id="ProtNLM"/>
    </source>
</evidence>
<name>A0A8J9YC33_9NEOP</name>
<accession>A0A8J9YC33</accession>
<dbReference type="AlphaFoldDB" id="A0A8J9YC33"/>
<feature type="signal peptide" evidence="1">
    <location>
        <begin position="1"/>
        <end position="24"/>
    </location>
</feature>
<evidence type="ECO:0000313" key="3">
    <source>
        <dbReference type="Proteomes" id="UP000838878"/>
    </source>
</evidence>
<organism evidence="2 3">
    <name type="scientific">Brenthis ino</name>
    <name type="common">lesser marbled fritillary</name>
    <dbReference type="NCBI Taxonomy" id="405034"/>
    <lineage>
        <taxon>Eukaryota</taxon>
        <taxon>Metazoa</taxon>
        <taxon>Ecdysozoa</taxon>
        <taxon>Arthropoda</taxon>
        <taxon>Hexapoda</taxon>
        <taxon>Insecta</taxon>
        <taxon>Pterygota</taxon>
        <taxon>Neoptera</taxon>
        <taxon>Endopterygota</taxon>
        <taxon>Lepidoptera</taxon>
        <taxon>Glossata</taxon>
        <taxon>Ditrysia</taxon>
        <taxon>Papilionoidea</taxon>
        <taxon>Nymphalidae</taxon>
        <taxon>Heliconiinae</taxon>
        <taxon>Argynnini</taxon>
        <taxon>Brenthis</taxon>
    </lineage>
</organism>
<gene>
    <name evidence="2" type="ORF">BINO364_LOCUS12302</name>
</gene>
<proteinExistence type="predicted"/>
<evidence type="ECO:0000256" key="1">
    <source>
        <dbReference type="SAM" id="SignalP"/>
    </source>
</evidence>
<protein>
    <recommendedName>
        <fullName evidence="4">Secreted protein</fullName>
    </recommendedName>
</protein>
<dbReference type="EMBL" id="OV170226">
    <property type="protein sequence ID" value="CAH0726894.1"/>
    <property type="molecule type" value="Genomic_DNA"/>
</dbReference>
<feature type="chain" id="PRO_5035475230" description="Secreted protein" evidence="1">
    <location>
        <begin position="25"/>
        <end position="87"/>
    </location>
</feature>
<dbReference type="Proteomes" id="UP000838878">
    <property type="component" value="Chromosome 6"/>
</dbReference>
<evidence type="ECO:0000313" key="2">
    <source>
        <dbReference type="EMBL" id="CAH0726894.1"/>
    </source>
</evidence>
<sequence length="87" mass="9306">MLKWWWRFHAAILPSCGAPRSTRAAPAGPTPSRGSSVLNALQLCHTLITQEAYLNTRSLAQNAVASDGDVIGASPRRTCLCTSAPRT</sequence>
<reference evidence="2" key="1">
    <citation type="submission" date="2021-12" db="EMBL/GenBank/DDBJ databases">
        <authorList>
            <person name="Martin H S."/>
        </authorList>
    </citation>
    <scope>NUCLEOTIDE SEQUENCE</scope>
</reference>